<name>A0ABD1CK33_CULPP</name>
<dbReference type="AlphaFoldDB" id="A0ABD1CK33"/>
<evidence type="ECO:0000313" key="2">
    <source>
        <dbReference type="Proteomes" id="UP001562425"/>
    </source>
</evidence>
<comment type="caution">
    <text evidence="1">The sequence shown here is derived from an EMBL/GenBank/DDBJ whole genome shotgun (WGS) entry which is preliminary data.</text>
</comment>
<dbReference type="Proteomes" id="UP001562425">
    <property type="component" value="Unassembled WGS sequence"/>
</dbReference>
<gene>
    <name evidence="1" type="ORF">pipiens_016711</name>
</gene>
<organism evidence="1 2">
    <name type="scientific">Culex pipiens pipiens</name>
    <name type="common">Northern house mosquito</name>
    <dbReference type="NCBI Taxonomy" id="38569"/>
    <lineage>
        <taxon>Eukaryota</taxon>
        <taxon>Metazoa</taxon>
        <taxon>Ecdysozoa</taxon>
        <taxon>Arthropoda</taxon>
        <taxon>Hexapoda</taxon>
        <taxon>Insecta</taxon>
        <taxon>Pterygota</taxon>
        <taxon>Neoptera</taxon>
        <taxon>Endopterygota</taxon>
        <taxon>Diptera</taxon>
        <taxon>Nematocera</taxon>
        <taxon>Culicoidea</taxon>
        <taxon>Culicidae</taxon>
        <taxon>Culicinae</taxon>
        <taxon>Culicini</taxon>
        <taxon>Culex</taxon>
        <taxon>Culex</taxon>
    </lineage>
</organism>
<reference evidence="1 2" key="1">
    <citation type="submission" date="2024-05" db="EMBL/GenBank/DDBJ databases">
        <title>Culex pipiens pipiens assembly and annotation.</title>
        <authorList>
            <person name="Alout H."/>
            <person name="Durand T."/>
        </authorList>
    </citation>
    <scope>NUCLEOTIDE SEQUENCE [LARGE SCALE GENOMIC DNA]</scope>
    <source>
        <strain evidence="1">HA-2024</strain>
        <tissue evidence="1">Whole body</tissue>
    </source>
</reference>
<protein>
    <submittedName>
        <fullName evidence="1">Uncharacterized protein</fullName>
    </submittedName>
</protein>
<keyword evidence="2" id="KW-1185">Reference proteome</keyword>
<accession>A0ABD1CK33</accession>
<evidence type="ECO:0000313" key="1">
    <source>
        <dbReference type="EMBL" id="KAL1376759.1"/>
    </source>
</evidence>
<sequence length="191" mass="19954">MEAKPLDWIGIESLIWKGFFSVRFVVLRKRDTREPHPTNPVTSLQNSIADLLAQIQTAQASRSLTADRTTATALSQLQTVVTSIQTTFNGFVSTGLANLPAALAGGFNSIMSGVQSALNNAGSQLGQLIAAGNSTSSIEVDQLNTATANLGNASTSWSSHVGSLLNQLSSLLNGIVDRLSGLPATLNGLFG</sequence>
<dbReference type="EMBL" id="JBEHCU010011413">
    <property type="protein sequence ID" value="KAL1376759.1"/>
    <property type="molecule type" value="Genomic_DNA"/>
</dbReference>
<proteinExistence type="predicted"/>